<dbReference type="SUPFAM" id="SSF55469">
    <property type="entry name" value="FMN-dependent nitroreductase-like"/>
    <property type="match status" value="2"/>
</dbReference>
<accession>A0ABW3FSE8</accession>
<dbReference type="NCBIfam" id="NF047509">
    <property type="entry name" value="Rv3131_FMN_oxido"/>
    <property type="match status" value="1"/>
</dbReference>
<protein>
    <submittedName>
        <fullName evidence="1">Acg family FMN-binding oxidoreductase</fullName>
    </submittedName>
</protein>
<dbReference type="Gene3D" id="3.40.109.10">
    <property type="entry name" value="NADH Oxidase"/>
    <property type="match status" value="2"/>
</dbReference>
<dbReference type="RefSeq" id="WP_263253772.1">
    <property type="nucleotide sequence ID" value="NZ_BAABLT010000006.1"/>
</dbReference>
<organism evidence="1 2">
    <name type="scientific">Saccharopolyspora rosea</name>
    <dbReference type="NCBI Taxonomy" id="524884"/>
    <lineage>
        <taxon>Bacteria</taxon>
        <taxon>Bacillati</taxon>
        <taxon>Actinomycetota</taxon>
        <taxon>Actinomycetes</taxon>
        <taxon>Pseudonocardiales</taxon>
        <taxon>Pseudonocardiaceae</taxon>
        <taxon>Saccharopolyspora</taxon>
    </lineage>
</organism>
<dbReference type="Proteomes" id="UP001597018">
    <property type="component" value="Unassembled WGS sequence"/>
</dbReference>
<dbReference type="InterPro" id="IPR000415">
    <property type="entry name" value="Nitroreductase-like"/>
</dbReference>
<comment type="caution">
    <text evidence="1">The sequence shown here is derived from an EMBL/GenBank/DDBJ whole genome shotgun (WGS) entry which is preliminary data.</text>
</comment>
<name>A0ABW3FSE8_9PSEU</name>
<dbReference type="InterPro" id="IPR050627">
    <property type="entry name" value="Nitroreductase/BluB"/>
</dbReference>
<proteinExistence type="predicted"/>
<dbReference type="EMBL" id="JBHTIW010000008">
    <property type="protein sequence ID" value="MFD0920662.1"/>
    <property type="molecule type" value="Genomic_DNA"/>
</dbReference>
<dbReference type="PANTHER" id="PTHR23026:SF123">
    <property type="entry name" value="NAD(P)H NITROREDUCTASE RV3131-RELATED"/>
    <property type="match status" value="1"/>
</dbReference>
<dbReference type="PANTHER" id="PTHR23026">
    <property type="entry name" value="NADPH NITROREDUCTASE"/>
    <property type="match status" value="1"/>
</dbReference>
<evidence type="ECO:0000313" key="1">
    <source>
        <dbReference type="EMBL" id="MFD0920662.1"/>
    </source>
</evidence>
<keyword evidence="2" id="KW-1185">Reference proteome</keyword>
<evidence type="ECO:0000313" key="2">
    <source>
        <dbReference type="Proteomes" id="UP001597018"/>
    </source>
</evidence>
<sequence length="337" mass="37076">MQGEALMVTFTSSLDLTPSQVEQVLRLAALAPSLHNAQPWRFRVLPHLIELHADPTRRLAAADPQDRELRLACGAALFNLRLALEHAGVRPVVTLLPRLSAATTVAEVRSGGRVQPDAETTALHEAIPRRHSHRDPFRDVPVSAEHRQFLRTAAHRERAWLHIVEPAERGVLEGLIHRAHRAQMADPRFRAELAAWTGRPDDAAEGVPARAAGPAPEAQDQWVHRDFSAGQASRSPGTRFEAHPLLVVLCTQHDDRSSHVEAGQAVERVWLTATSRGLVASMLSEVVEVPETREELRALLGQDRHPQALLRIGHGTPSVPAPRRDIGDLLLDTDDAS</sequence>
<gene>
    <name evidence="1" type="ORF">ACFQ16_12985</name>
</gene>
<reference evidence="2" key="1">
    <citation type="journal article" date="2019" name="Int. J. Syst. Evol. Microbiol.">
        <title>The Global Catalogue of Microorganisms (GCM) 10K type strain sequencing project: providing services to taxonomists for standard genome sequencing and annotation.</title>
        <authorList>
            <consortium name="The Broad Institute Genomics Platform"/>
            <consortium name="The Broad Institute Genome Sequencing Center for Infectious Disease"/>
            <person name="Wu L."/>
            <person name="Ma J."/>
        </authorList>
    </citation>
    <scope>NUCLEOTIDE SEQUENCE [LARGE SCALE GENOMIC DNA]</scope>
    <source>
        <strain evidence="2">CCUG 56401</strain>
    </source>
</reference>